<comment type="caution">
    <text evidence="1">The sequence shown here is derived from an EMBL/GenBank/DDBJ whole genome shotgun (WGS) entry which is preliminary data.</text>
</comment>
<evidence type="ECO:0000313" key="1">
    <source>
        <dbReference type="EMBL" id="KAK6784138.1"/>
    </source>
</evidence>
<organism evidence="1 2">
    <name type="scientific">Solanum bulbocastanum</name>
    <name type="common">Wild potato</name>
    <dbReference type="NCBI Taxonomy" id="147425"/>
    <lineage>
        <taxon>Eukaryota</taxon>
        <taxon>Viridiplantae</taxon>
        <taxon>Streptophyta</taxon>
        <taxon>Embryophyta</taxon>
        <taxon>Tracheophyta</taxon>
        <taxon>Spermatophyta</taxon>
        <taxon>Magnoliopsida</taxon>
        <taxon>eudicotyledons</taxon>
        <taxon>Gunneridae</taxon>
        <taxon>Pentapetalae</taxon>
        <taxon>asterids</taxon>
        <taxon>lamiids</taxon>
        <taxon>Solanales</taxon>
        <taxon>Solanaceae</taxon>
        <taxon>Solanoideae</taxon>
        <taxon>Solaneae</taxon>
        <taxon>Solanum</taxon>
    </lineage>
</organism>
<dbReference type="AlphaFoldDB" id="A0AAN8YC57"/>
<evidence type="ECO:0000313" key="2">
    <source>
        <dbReference type="Proteomes" id="UP001371456"/>
    </source>
</evidence>
<reference evidence="1 2" key="1">
    <citation type="submission" date="2024-02" db="EMBL/GenBank/DDBJ databases">
        <title>de novo genome assembly of Solanum bulbocastanum strain 11H21.</title>
        <authorList>
            <person name="Hosaka A.J."/>
        </authorList>
    </citation>
    <scope>NUCLEOTIDE SEQUENCE [LARGE SCALE GENOMIC DNA]</scope>
    <source>
        <tissue evidence="1">Young leaves</tissue>
    </source>
</reference>
<dbReference type="EMBL" id="JBANQN010000007">
    <property type="protein sequence ID" value="KAK6784138.1"/>
    <property type="molecule type" value="Genomic_DNA"/>
</dbReference>
<accession>A0AAN8YC57</accession>
<gene>
    <name evidence="1" type="ORF">RDI58_017592</name>
</gene>
<dbReference type="Proteomes" id="UP001371456">
    <property type="component" value="Unassembled WGS sequence"/>
</dbReference>
<proteinExistence type="predicted"/>
<protein>
    <submittedName>
        <fullName evidence="1">Uncharacterized protein</fullName>
    </submittedName>
</protein>
<name>A0AAN8YC57_SOLBU</name>
<keyword evidence="2" id="KW-1185">Reference proteome</keyword>
<sequence>MGQLLVEAHHIFKEVSQLEDSVESNRFIKPAREITIHSNNYQEDATKILNIHKAQISSIRITTRIINENTNQHGSH</sequence>